<dbReference type="Proteomes" id="UP000299102">
    <property type="component" value="Unassembled WGS sequence"/>
</dbReference>
<proteinExistence type="predicted"/>
<dbReference type="EMBL" id="BGZK01000242">
    <property type="protein sequence ID" value="GBP31188.1"/>
    <property type="molecule type" value="Genomic_DNA"/>
</dbReference>
<evidence type="ECO:0000313" key="2">
    <source>
        <dbReference type="Proteomes" id="UP000299102"/>
    </source>
</evidence>
<name>A0A4C1UXK2_EUMVA</name>
<gene>
    <name evidence="1" type="ORF">EVAR_21626_1</name>
</gene>
<reference evidence="1 2" key="1">
    <citation type="journal article" date="2019" name="Commun. Biol.">
        <title>The bagworm genome reveals a unique fibroin gene that provides high tensile strength.</title>
        <authorList>
            <person name="Kono N."/>
            <person name="Nakamura H."/>
            <person name="Ohtoshi R."/>
            <person name="Tomita M."/>
            <person name="Numata K."/>
            <person name="Arakawa K."/>
        </authorList>
    </citation>
    <scope>NUCLEOTIDE SEQUENCE [LARGE SCALE GENOMIC DNA]</scope>
</reference>
<keyword evidence="2" id="KW-1185">Reference proteome</keyword>
<dbReference type="AlphaFoldDB" id="A0A4C1UXK2"/>
<protein>
    <submittedName>
        <fullName evidence="1">Uncharacterized protein</fullName>
    </submittedName>
</protein>
<evidence type="ECO:0000313" key="1">
    <source>
        <dbReference type="EMBL" id="GBP31188.1"/>
    </source>
</evidence>
<comment type="caution">
    <text evidence="1">The sequence shown here is derived from an EMBL/GenBank/DDBJ whole genome shotgun (WGS) entry which is preliminary data.</text>
</comment>
<sequence>MGIPRSALDNALTAVVRSSRVANCAQKGLSRNLTTPKGRVTVVSVAGSALQLLTRLCSGAASATAAPKNWCDFPRDDTPDYCVGGGRGKCYAGTGDGRPPYIGHSAVSELLNVQFQWKKYASRTFKIAIAFHRIEYVQIFSTLASDYQNIVKYPNIFKAHAILGRTKG</sequence>
<organism evidence="1 2">
    <name type="scientific">Eumeta variegata</name>
    <name type="common">Bagworm moth</name>
    <name type="synonym">Eumeta japonica</name>
    <dbReference type="NCBI Taxonomy" id="151549"/>
    <lineage>
        <taxon>Eukaryota</taxon>
        <taxon>Metazoa</taxon>
        <taxon>Ecdysozoa</taxon>
        <taxon>Arthropoda</taxon>
        <taxon>Hexapoda</taxon>
        <taxon>Insecta</taxon>
        <taxon>Pterygota</taxon>
        <taxon>Neoptera</taxon>
        <taxon>Endopterygota</taxon>
        <taxon>Lepidoptera</taxon>
        <taxon>Glossata</taxon>
        <taxon>Ditrysia</taxon>
        <taxon>Tineoidea</taxon>
        <taxon>Psychidae</taxon>
        <taxon>Oiketicinae</taxon>
        <taxon>Eumeta</taxon>
    </lineage>
</organism>
<accession>A0A4C1UXK2</accession>